<keyword evidence="3" id="KW-0862">Zinc</keyword>
<accession>A0A915ES16</accession>
<keyword evidence="2" id="KW-0863">Zinc-finger</keyword>
<organism evidence="4 5">
    <name type="scientific">Ditylenchus dipsaci</name>
    <dbReference type="NCBI Taxonomy" id="166011"/>
    <lineage>
        <taxon>Eukaryota</taxon>
        <taxon>Metazoa</taxon>
        <taxon>Ecdysozoa</taxon>
        <taxon>Nematoda</taxon>
        <taxon>Chromadorea</taxon>
        <taxon>Rhabditida</taxon>
        <taxon>Tylenchina</taxon>
        <taxon>Tylenchomorpha</taxon>
        <taxon>Sphaerularioidea</taxon>
        <taxon>Anguinidae</taxon>
        <taxon>Anguininae</taxon>
        <taxon>Ditylenchus</taxon>
    </lineage>
</organism>
<dbReference type="GO" id="GO:0008270">
    <property type="term" value="F:zinc ion binding"/>
    <property type="evidence" value="ECO:0007669"/>
    <property type="project" value="UniProtKB-KW"/>
</dbReference>
<dbReference type="SUPFAM" id="SSF57850">
    <property type="entry name" value="RING/U-box"/>
    <property type="match status" value="1"/>
</dbReference>
<evidence type="ECO:0000256" key="1">
    <source>
        <dbReference type="ARBA" id="ARBA00022723"/>
    </source>
</evidence>
<dbReference type="Proteomes" id="UP000887574">
    <property type="component" value="Unplaced"/>
</dbReference>
<dbReference type="WBParaSite" id="jg8712">
    <property type="protein sequence ID" value="jg8712"/>
    <property type="gene ID" value="jg8712"/>
</dbReference>
<dbReference type="AlphaFoldDB" id="A0A915ES16"/>
<dbReference type="PROSITE" id="PS00518">
    <property type="entry name" value="ZF_RING_1"/>
    <property type="match status" value="1"/>
</dbReference>
<dbReference type="Gene3D" id="3.30.40.10">
    <property type="entry name" value="Zinc/RING finger domain, C3HC4 (zinc finger)"/>
    <property type="match status" value="1"/>
</dbReference>
<dbReference type="InterPro" id="IPR017907">
    <property type="entry name" value="Znf_RING_CS"/>
</dbReference>
<keyword evidence="1" id="KW-0479">Metal-binding</keyword>
<sequence>MGINFAKTKSYKGKCVKRASAELVKSVVGGSQAAARDFLEEEEAQDENEDELLGMYRPKNDTYSLHDFLKENQEEQPVLVRRNKSVESFASAADLEDQYNFVLSSGSQLAESVILKPSTNPSTASELPVPMSSQFNRLKGGKPWLFEVIHLPLERFSLHTLEAWNQQSFDFLATHPELQCHKLSETRILIDLSQALVGQQSLDKPLLVLCVDQLLGKVVLNTAFKCGLHEDRVRTLFRINKATAVTNGLAHIVQLVLDICRPFYLKSLEENKSEQKNCAITCTTVRDWQFKCNPLIAAGQAFELVYPQTTEKAQEEDVLSDISDFETIDMEEFEDEVEKVPVVEVCEQCGDKQDAVVVHMLDTCGHRFCGGCLAGVVMSQLEMAKLPVKCLNSVCECEVPLEVLQLAAGKVVSECTSCHDLISVDGPGDFASCAAPNCAQANECPRNLSSNTS</sequence>
<evidence type="ECO:0000313" key="4">
    <source>
        <dbReference type="Proteomes" id="UP000887574"/>
    </source>
</evidence>
<evidence type="ECO:0000256" key="3">
    <source>
        <dbReference type="ARBA" id="ARBA00022833"/>
    </source>
</evidence>
<evidence type="ECO:0000313" key="5">
    <source>
        <dbReference type="WBParaSite" id="jg8712"/>
    </source>
</evidence>
<evidence type="ECO:0000256" key="2">
    <source>
        <dbReference type="ARBA" id="ARBA00022771"/>
    </source>
</evidence>
<keyword evidence="4" id="KW-1185">Reference proteome</keyword>
<proteinExistence type="predicted"/>
<dbReference type="InterPro" id="IPR013083">
    <property type="entry name" value="Znf_RING/FYVE/PHD"/>
</dbReference>
<reference evidence="5" key="1">
    <citation type="submission" date="2022-11" db="UniProtKB">
        <authorList>
            <consortium name="WormBaseParasite"/>
        </authorList>
    </citation>
    <scope>IDENTIFICATION</scope>
</reference>
<protein>
    <submittedName>
        <fullName evidence="5">RING-type domain-containing protein</fullName>
    </submittedName>
</protein>
<name>A0A915ES16_9BILA</name>